<dbReference type="GO" id="GO:0065002">
    <property type="term" value="P:intracellular protein transmembrane transport"/>
    <property type="evidence" value="ECO:0007669"/>
    <property type="project" value="UniProtKB-UniRule"/>
</dbReference>
<dbReference type="NCBIfam" id="TIGR00966">
    <property type="entry name" value="transloc_SecF"/>
    <property type="match status" value="1"/>
</dbReference>
<keyword evidence="6 9" id="KW-1133">Transmembrane helix</keyword>
<evidence type="ECO:0000256" key="7">
    <source>
        <dbReference type="ARBA" id="ARBA00023010"/>
    </source>
</evidence>
<protein>
    <recommendedName>
        <fullName evidence="9">Protein-export membrane protein SecF</fullName>
    </recommendedName>
</protein>
<dbReference type="GO" id="GO:0006605">
    <property type="term" value="P:protein targeting"/>
    <property type="evidence" value="ECO:0007669"/>
    <property type="project" value="UniProtKB-UniRule"/>
</dbReference>
<keyword evidence="5 9" id="KW-0653">Protein transport</keyword>
<dbReference type="GO" id="GO:0043952">
    <property type="term" value="P:protein transport by the Sec complex"/>
    <property type="evidence" value="ECO:0007669"/>
    <property type="project" value="UniProtKB-UniRule"/>
</dbReference>
<comment type="subcellular location">
    <subcellularLocation>
        <location evidence="1 9">Cell membrane</location>
        <topology evidence="1 9">Multi-pass membrane protein</topology>
    </subcellularLocation>
</comment>
<evidence type="ECO:0000256" key="3">
    <source>
        <dbReference type="ARBA" id="ARBA00022475"/>
    </source>
</evidence>
<proteinExistence type="inferred from homology"/>
<keyword evidence="4 9" id="KW-0812">Transmembrane</keyword>
<dbReference type="HAMAP" id="MF_01464_B">
    <property type="entry name" value="SecF_B"/>
    <property type="match status" value="1"/>
</dbReference>
<gene>
    <name evidence="9" type="primary">secF</name>
    <name evidence="11" type="ORF">DVS28_a1701</name>
</gene>
<keyword evidence="8 9" id="KW-0472">Membrane</keyword>
<dbReference type="AlphaFoldDB" id="A0A346XVZ5"/>
<dbReference type="Gene3D" id="1.20.1640.10">
    <property type="entry name" value="Multidrug efflux transporter AcrB transmembrane domain"/>
    <property type="match status" value="1"/>
</dbReference>
<accession>A0A346XVZ5</accession>
<dbReference type="InterPro" id="IPR022645">
    <property type="entry name" value="SecD/SecF_bac"/>
</dbReference>
<dbReference type="GO" id="GO:0015450">
    <property type="term" value="F:protein-transporting ATPase activity"/>
    <property type="evidence" value="ECO:0007669"/>
    <property type="project" value="InterPro"/>
</dbReference>
<evidence type="ECO:0000259" key="10">
    <source>
        <dbReference type="Pfam" id="PF02355"/>
    </source>
</evidence>
<dbReference type="SUPFAM" id="SSF82866">
    <property type="entry name" value="Multidrug efflux transporter AcrB transmembrane domain"/>
    <property type="match status" value="1"/>
</dbReference>
<comment type="similarity">
    <text evidence="9">Belongs to the SecD/SecF family. SecF subfamily.</text>
</comment>
<dbReference type="InterPro" id="IPR022646">
    <property type="entry name" value="SecD/SecF_CS"/>
</dbReference>
<keyword evidence="2 9" id="KW-0813">Transport</keyword>
<keyword evidence="3 9" id="KW-1003">Cell membrane</keyword>
<evidence type="ECO:0000256" key="8">
    <source>
        <dbReference type="ARBA" id="ARBA00023136"/>
    </source>
</evidence>
<evidence type="ECO:0000313" key="12">
    <source>
        <dbReference type="Proteomes" id="UP000264006"/>
    </source>
</evidence>
<name>A0A346XVZ5_9ACTN</name>
<keyword evidence="12" id="KW-1185">Reference proteome</keyword>
<dbReference type="EMBL" id="CP031165">
    <property type="protein sequence ID" value="AXV06392.1"/>
    <property type="molecule type" value="Genomic_DNA"/>
</dbReference>
<reference evidence="11 12" key="1">
    <citation type="submission" date="2018-09" db="EMBL/GenBank/DDBJ databases">
        <title>Complete genome sequence of Euzebya sp. DY32-46 isolated from seawater of Pacific Ocean.</title>
        <authorList>
            <person name="Xu L."/>
            <person name="Wu Y.-H."/>
            <person name="Xu X.-W."/>
        </authorList>
    </citation>
    <scope>NUCLEOTIDE SEQUENCE [LARGE SCALE GENOMIC DNA]</scope>
    <source>
        <strain evidence="11 12">DY32-46</strain>
    </source>
</reference>
<dbReference type="InterPro" id="IPR022813">
    <property type="entry name" value="SecD/SecF_arch_bac"/>
</dbReference>
<organism evidence="11 12">
    <name type="scientific">Euzebya pacifica</name>
    <dbReference type="NCBI Taxonomy" id="1608957"/>
    <lineage>
        <taxon>Bacteria</taxon>
        <taxon>Bacillati</taxon>
        <taxon>Actinomycetota</taxon>
        <taxon>Nitriliruptoria</taxon>
        <taxon>Euzebyales</taxon>
    </lineage>
</organism>
<dbReference type="Pfam" id="PF02355">
    <property type="entry name" value="SecD_SecF_C"/>
    <property type="match status" value="1"/>
</dbReference>
<evidence type="ECO:0000313" key="11">
    <source>
        <dbReference type="EMBL" id="AXV06392.1"/>
    </source>
</evidence>
<dbReference type="Pfam" id="PF07549">
    <property type="entry name" value="Sec_GG"/>
    <property type="match status" value="1"/>
</dbReference>
<dbReference type="InterPro" id="IPR055344">
    <property type="entry name" value="SecD_SecF_C_bact"/>
</dbReference>
<evidence type="ECO:0000256" key="9">
    <source>
        <dbReference type="HAMAP-Rule" id="MF_01464"/>
    </source>
</evidence>
<feature type="transmembrane region" description="Helical" evidence="9">
    <location>
        <begin position="36"/>
        <end position="56"/>
    </location>
</feature>
<keyword evidence="7 9" id="KW-0811">Translocation</keyword>
<feature type="domain" description="Protein export membrane protein SecD/SecF C-terminal" evidence="10">
    <location>
        <begin position="135"/>
        <end position="315"/>
    </location>
</feature>
<feature type="transmembrane region" description="Helical" evidence="9">
    <location>
        <begin position="205"/>
        <end position="224"/>
    </location>
</feature>
<feature type="transmembrane region" description="Helical" evidence="9">
    <location>
        <begin position="176"/>
        <end position="199"/>
    </location>
</feature>
<dbReference type="InterPro" id="IPR048634">
    <property type="entry name" value="SecD_SecF_C"/>
</dbReference>
<evidence type="ECO:0000256" key="1">
    <source>
        <dbReference type="ARBA" id="ARBA00004651"/>
    </source>
</evidence>
<dbReference type="KEGG" id="euz:DVS28_a1701"/>
<dbReference type="NCBIfam" id="TIGR00916">
    <property type="entry name" value="2A0604s01"/>
    <property type="match status" value="1"/>
</dbReference>
<comment type="function">
    <text evidence="9">Part of the Sec protein translocase complex. Interacts with the SecYEG preprotein conducting channel. SecDF uses the proton motive force (PMF) to complete protein translocation after the ATP-dependent function of SecA.</text>
</comment>
<dbReference type="Proteomes" id="UP000264006">
    <property type="component" value="Chromosome"/>
</dbReference>
<dbReference type="GO" id="GO:0005886">
    <property type="term" value="C:plasma membrane"/>
    <property type="evidence" value="ECO:0007669"/>
    <property type="project" value="UniProtKB-SubCell"/>
</dbReference>
<dbReference type="PRINTS" id="PR01755">
    <property type="entry name" value="SECFTRNLCASE"/>
</dbReference>
<dbReference type="PANTHER" id="PTHR30081">
    <property type="entry name" value="PROTEIN-EXPORT MEMBRANE PROTEIN SEC"/>
    <property type="match status" value="1"/>
</dbReference>
<feature type="transmembrane region" description="Helical" evidence="9">
    <location>
        <begin position="290"/>
        <end position="313"/>
    </location>
</feature>
<dbReference type="PANTHER" id="PTHR30081:SF8">
    <property type="entry name" value="PROTEIN TRANSLOCASE SUBUNIT SECF"/>
    <property type="match status" value="1"/>
</dbReference>
<comment type="subunit">
    <text evidence="9">Forms a complex with SecD. Part of the essential Sec protein translocation apparatus which comprises SecA, SecYEG and auxiliary proteins SecDF. Other proteins may also be involved.</text>
</comment>
<feature type="transmembrane region" description="Helical" evidence="9">
    <location>
        <begin position="265"/>
        <end position="284"/>
    </location>
</feature>
<evidence type="ECO:0000256" key="5">
    <source>
        <dbReference type="ARBA" id="ARBA00022927"/>
    </source>
</evidence>
<evidence type="ECO:0000256" key="2">
    <source>
        <dbReference type="ARBA" id="ARBA00022448"/>
    </source>
</evidence>
<dbReference type="InterPro" id="IPR005665">
    <property type="entry name" value="SecF_bac"/>
</dbReference>
<evidence type="ECO:0000256" key="4">
    <source>
        <dbReference type="ARBA" id="ARBA00022692"/>
    </source>
</evidence>
<evidence type="ECO:0000256" key="6">
    <source>
        <dbReference type="ARBA" id="ARBA00022989"/>
    </source>
</evidence>
<dbReference type="RefSeq" id="WP_164710181.1">
    <property type="nucleotide sequence ID" value="NZ_CP031165.1"/>
</dbReference>
<sequence length="334" mass="35288">MTDITTTDRQEDRDTGLSRLLTGRAQVDFIGRSRQFGLITLALILVSLAALGIRGLNFSIEFTGGSSFVEEGATQEFTVEDIEAALTDLGVTGAIVQVVDDGAGAQVSTPAISEISGVDDLEVAAAIEELTGGEVSVSTIGPRWGDAVTEQAIRGLIVFLVLVIAYITFRFEWRMAVSAVLTLLHDVIITVGLYALIGFTVSPSTVIAILTILGYSLYDTVVVFDRITEDSEKLTSVSTTSYGQLANGALNNVLVRSLSTSITSVLPVASLLFVGANLLGAATLSDLALALFIGMTVGTYSSIFIATPLLVWLKEKDPKFAELKERAERGGAAA</sequence>
<feature type="transmembrane region" description="Helical" evidence="9">
    <location>
        <begin position="152"/>
        <end position="169"/>
    </location>
</feature>